<dbReference type="EMBL" id="JACHJD010000002">
    <property type="protein sequence ID" value="MBB5102621.1"/>
    <property type="molecule type" value="Genomic_DNA"/>
</dbReference>
<organism evidence="2 3">
    <name type="scientific">Streptomyces spectabilis</name>
    <dbReference type="NCBI Taxonomy" id="68270"/>
    <lineage>
        <taxon>Bacteria</taxon>
        <taxon>Bacillati</taxon>
        <taxon>Actinomycetota</taxon>
        <taxon>Actinomycetes</taxon>
        <taxon>Kitasatosporales</taxon>
        <taxon>Streptomycetaceae</taxon>
        <taxon>Streptomyces</taxon>
    </lineage>
</organism>
<reference evidence="1 4" key="2">
    <citation type="submission" date="2020-08" db="EMBL/GenBank/DDBJ databases">
        <title>Genomic Encyclopedia of Type Strains, Phase III (KMG-III): the genomes of soil and plant-associated and newly described type strains.</title>
        <authorList>
            <person name="Whitman W."/>
        </authorList>
    </citation>
    <scope>NUCLEOTIDE SEQUENCE [LARGE SCALE GENOMIC DNA]</scope>
    <source>
        <strain evidence="1 4">CECT 3146</strain>
    </source>
</reference>
<accession>A0A5P2XMZ2</accession>
<name>A0A5P2XMZ2_STRST</name>
<protein>
    <submittedName>
        <fullName evidence="2">Uncharacterized protein</fullName>
    </submittedName>
</protein>
<sequence length="348" mass="37450">MTSPEHLDGLLTELGLEEAATFTAVHGGDKDAVIRLFGGDPEQARPTELEELREHYDGDLILVSRSGPAVVVVESNGYEGSREEVLRPLSGMGRTASAFWNINLVSRLSLAEDGLVSSALDMNAPEEVYGAHPDAWQPLLMGLTLGFPDWGSGLAAVERATGARFDTPWVQGPHRAVKIEPVPDHLLPQGLADSPLLKREPFVGYLADLAPALGRMGRHALDLALAHLDLSEHPLALAALAADGLDAAARARLRDELAATHHTYLSHAHTRAEEDDAFVPAWESPSQLSFRRAAVFGVLADCVAADLPVGRLPDIVSDLATVVVGGDERVQEFRMVEHLHTAARRGLR</sequence>
<dbReference type="KEGG" id="sspb:CP982_41305"/>
<dbReference type="Proteomes" id="UP000326505">
    <property type="component" value="Chromosome"/>
</dbReference>
<dbReference type="InterPro" id="IPR045592">
    <property type="entry name" value="DUF6461"/>
</dbReference>
<dbReference type="Pfam" id="PF20062">
    <property type="entry name" value="DUF6461"/>
    <property type="match status" value="1"/>
</dbReference>
<evidence type="ECO:0000313" key="4">
    <source>
        <dbReference type="Proteomes" id="UP000549009"/>
    </source>
</evidence>
<dbReference type="AlphaFoldDB" id="A0A5P2XMZ2"/>
<proteinExistence type="predicted"/>
<evidence type="ECO:0000313" key="1">
    <source>
        <dbReference type="EMBL" id="MBB5102621.1"/>
    </source>
</evidence>
<gene>
    <name evidence="2" type="ORF">CP982_41305</name>
    <name evidence="1" type="ORF">FHS40_001674</name>
</gene>
<evidence type="ECO:0000313" key="3">
    <source>
        <dbReference type="Proteomes" id="UP000326505"/>
    </source>
</evidence>
<reference evidence="2 3" key="1">
    <citation type="submission" date="2017-09" db="EMBL/GenBank/DDBJ databases">
        <authorList>
            <person name="Lee N."/>
            <person name="Cho B.-K."/>
        </authorList>
    </citation>
    <scope>NUCLEOTIDE SEQUENCE [LARGE SCALE GENOMIC DNA]</scope>
    <source>
        <strain evidence="2 3">ATCC 27465</strain>
    </source>
</reference>
<dbReference type="EMBL" id="CP023690">
    <property type="protein sequence ID" value="QEV64340.1"/>
    <property type="molecule type" value="Genomic_DNA"/>
</dbReference>
<keyword evidence="4" id="KW-1185">Reference proteome</keyword>
<evidence type="ECO:0000313" key="2">
    <source>
        <dbReference type="EMBL" id="QEV64340.1"/>
    </source>
</evidence>
<dbReference type="OrthoDB" id="4485313at2"/>
<dbReference type="RefSeq" id="WP_150515196.1">
    <property type="nucleotide sequence ID" value="NZ_BMSQ01000010.1"/>
</dbReference>
<dbReference type="Proteomes" id="UP000549009">
    <property type="component" value="Unassembled WGS sequence"/>
</dbReference>